<dbReference type="RefSeq" id="WP_005849709.1">
    <property type="nucleotide sequence ID" value="NZ_CP159193.1"/>
</dbReference>
<feature type="transmembrane region" description="Helical" evidence="1">
    <location>
        <begin position="12"/>
        <end position="34"/>
    </location>
</feature>
<accession>A0AAU8C1P4</accession>
<protein>
    <submittedName>
        <fullName evidence="2">DUF2474 family protein</fullName>
    </submittedName>
</protein>
<dbReference type="EMBL" id="CP159193">
    <property type="protein sequence ID" value="XCF10046.1"/>
    <property type="molecule type" value="Genomic_DNA"/>
</dbReference>
<reference evidence="2" key="2">
    <citation type="submission" date="2024-06" db="EMBL/GenBank/DDBJ databases">
        <authorList>
            <person name="Deng Y."/>
        </authorList>
    </citation>
    <scope>NUCLEOTIDE SEQUENCE</scope>
    <source>
        <strain evidence="2">TCYB15</strain>
    </source>
</reference>
<dbReference type="GeneID" id="94019942"/>
<keyword evidence="1" id="KW-1133">Transmembrane helix</keyword>
<dbReference type="Pfam" id="PF10617">
    <property type="entry name" value="DUF2474"/>
    <property type="match status" value="1"/>
</dbReference>
<name>A0AAU8C1P4_9RHOB</name>
<gene>
    <name evidence="2" type="ORF">ABM428_13270</name>
</gene>
<dbReference type="InterPro" id="IPR018895">
    <property type="entry name" value="DUF2474"/>
</dbReference>
<evidence type="ECO:0000313" key="2">
    <source>
        <dbReference type="EMBL" id="XCF10046.1"/>
    </source>
</evidence>
<keyword evidence="1" id="KW-0812">Transmembrane</keyword>
<dbReference type="AlphaFoldDB" id="A0AAU8C1P4"/>
<reference evidence="2" key="1">
    <citation type="journal article" date="2020" name="Int. J. Syst. Evol. Microbiol.">
        <title>Notification of changes in taxonomic opinion previously published outside the IJSEM.</title>
        <authorList>
            <person name="Oren A."/>
            <person name="Garrity G."/>
        </authorList>
    </citation>
    <scope>NUCLEOTIDE SEQUENCE</scope>
    <source>
        <strain evidence="2">TCYB15</strain>
    </source>
</reference>
<dbReference type="KEGG" id="suly:ABM428_13270"/>
<organism evidence="2">
    <name type="scientific">Sulfitobacter sp. TCYB15</name>
    <dbReference type="NCBI Taxonomy" id="3229275"/>
    <lineage>
        <taxon>Bacteria</taxon>
        <taxon>Pseudomonadati</taxon>
        <taxon>Pseudomonadota</taxon>
        <taxon>Alphaproteobacteria</taxon>
        <taxon>Rhodobacterales</taxon>
        <taxon>Roseobacteraceae</taxon>
        <taxon>Sulfitobacter</taxon>
    </lineage>
</organism>
<keyword evidence="1" id="KW-0472">Membrane</keyword>
<proteinExistence type="predicted"/>
<sequence>MRRNWMTRTGWFVLIWVLSVAALGLVAYGIRLMIMP</sequence>
<evidence type="ECO:0000256" key="1">
    <source>
        <dbReference type="SAM" id="Phobius"/>
    </source>
</evidence>